<dbReference type="SUPFAM" id="SSF57845">
    <property type="entry name" value="B-box zinc-binding domain"/>
    <property type="match status" value="1"/>
</dbReference>
<dbReference type="InterPro" id="IPR000315">
    <property type="entry name" value="Znf_B-box"/>
</dbReference>
<comment type="caution">
    <text evidence="3">The sequence shown here is derived from an EMBL/GenBank/DDBJ whole genome shotgun (WGS) entry which is preliminary data.</text>
</comment>
<dbReference type="GO" id="GO:0008270">
    <property type="term" value="F:zinc ion binding"/>
    <property type="evidence" value="ECO:0007669"/>
    <property type="project" value="InterPro"/>
</dbReference>
<name>A0A210QM61_MIZYE</name>
<keyword evidence="4" id="KW-1185">Reference proteome</keyword>
<sequence length="568" mass="64409">MATPSAPEIVSCPSHPGEEIVFICSGCGDMFACSLCVTSVHRGHILNGVQETAKSLKEQISELVSTRSADAESVAKRLDDINVDYDQTTDNLRNLIVEVKLRREMVKVMVDEVAEKVLQRIQDLLDDNEANVTDYRTTLHDLEKQLHYLTKDKNESVLLYGDATDIINYYKELALPPNFPRFLPFRRAKFTSTDLAMDDLRPKFGSFAENKIERRESAHDPPPRPPRTKPEIESSVPLVVPRVELNQLRKVQSERRAPKKSAKNNNSEQQSLGVTTSKRHSSTSFDFHHLDSPKNVSPDLKIMANIPEESTFRIRSLSYDKRKFVISYISDRRLIFVNEKGEKTRKVRVMSNIMDVCVSPLTGYAWICCEDHSVTEIEQKTRVIRFKTKSLPLCICAQQSGAFLIGVTNDIIQCNDTGKELLRTKWLGGRSSVVYPRVIRESPCSREIAASYGYEMERPLKVTLFDSELNIKFQFPTDQIPQEDFGPVDICFTPDGQLLILDNAANKLVWLGRQGAVLKETILHQYHPSVMALGPGNQLCLVHQSMTSQILTTDIPQSGRNEYTYCMF</sequence>
<dbReference type="Pfam" id="PF00643">
    <property type="entry name" value="zf-B_box"/>
    <property type="match status" value="1"/>
</dbReference>
<dbReference type="Gene3D" id="3.30.160.60">
    <property type="entry name" value="Classic Zinc Finger"/>
    <property type="match status" value="1"/>
</dbReference>
<evidence type="ECO:0000256" key="1">
    <source>
        <dbReference type="SAM" id="MobiDB-lite"/>
    </source>
</evidence>
<dbReference type="OrthoDB" id="6187449at2759"/>
<dbReference type="PANTHER" id="PTHR25462:SF296">
    <property type="entry name" value="MEIOTIC P26, ISOFORM F"/>
    <property type="match status" value="1"/>
</dbReference>
<feature type="compositionally biased region" description="Basic and acidic residues" evidence="1">
    <location>
        <begin position="210"/>
        <end position="232"/>
    </location>
</feature>
<feature type="domain" description="B box-type" evidence="2">
    <location>
        <begin position="11"/>
        <end position="45"/>
    </location>
</feature>
<dbReference type="SUPFAM" id="SSF75011">
    <property type="entry name" value="3-carboxy-cis,cis-mucoante lactonizing enzyme"/>
    <property type="match status" value="1"/>
</dbReference>
<evidence type="ECO:0000313" key="4">
    <source>
        <dbReference type="Proteomes" id="UP000242188"/>
    </source>
</evidence>
<dbReference type="Proteomes" id="UP000242188">
    <property type="component" value="Unassembled WGS sequence"/>
</dbReference>
<proteinExistence type="predicted"/>
<feature type="compositionally biased region" description="Polar residues" evidence="1">
    <location>
        <begin position="263"/>
        <end position="276"/>
    </location>
</feature>
<dbReference type="PANTHER" id="PTHR25462">
    <property type="entry name" value="BONUS, ISOFORM C-RELATED"/>
    <property type="match status" value="1"/>
</dbReference>
<evidence type="ECO:0000259" key="2">
    <source>
        <dbReference type="Pfam" id="PF00643"/>
    </source>
</evidence>
<protein>
    <recommendedName>
        <fullName evidence="2">B box-type domain-containing protein</fullName>
    </recommendedName>
</protein>
<accession>A0A210QM61</accession>
<gene>
    <name evidence="3" type="ORF">KP79_PYT05731</name>
</gene>
<feature type="region of interest" description="Disordered" evidence="1">
    <location>
        <begin position="208"/>
        <end position="278"/>
    </location>
</feature>
<reference evidence="3 4" key="1">
    <citation type="journal article" date="2017" name="Nat. Ecol. Evol.">
        <title>Scallop genome provides insights into evolution of bilaterian karyotype and development.</title>
        <authorList>
            <person name="Wang S."/>
            <person name="Zhang J."/>
            <person name="Jiao W."/>
            <person name="Li J."/>
            <person name="Xun X."/>
            <person name="Sun Y."/>
            <person name="Guo X."/>
            <person name="Huan P."/>
            <person name="Dong B."/>
            <person name="Zhang L."/>
            <person name="Hu X."/>
            <person name="Sun X."/>
            <person name="Wang J."/>
            <person name="Zhao C."/>
            <person name="Wang Y."/>
            <person name="Wang D."/>
            <person name="Huang X."/>
            <person name="Wang R."/>
            <person name="Lv J."/>
            <person name="Li Y."/>
            <person name="Zhang Z."/>
            <person name="Liu B."/>
            <person name="Lu W."/>
            <person name="Hui Y."/>
            <person name="Liang J."/>
            <person name="Zhou Z."/>
            <person name="Hou R."/>
            <person name="Li X."/>
            <person name="Liu Y."/>
            <person name="Li H."/>
            <person name="Ning X."/>
            <person name="Lin Y."/>
            <person name="Zhao L."/>
            <person name="Xing Q."/>
            <person name="Dou J."/>
            <person name="Li Y."/>
            <person name="Mao J."/>
            <person name="Guo H."/>
            <person name="Dou H."/>
            <person name="Li T."/>
            <person name="Mu C."/>
            <person name="Jiang W."/>
            <person name="Fu Q."/>
            <person name="Fu X."/>
            <person name="Miao Y."/>
            <person name="Liu J."/>
            <person name="Yu Q."/>
            <person name="Li R."/>
            <person name="Liao H."/>
            <person name="Li X."/>
            <person name="Kong Y."/>
            <person name="Jiang Z."/>
            <person name="Chourrout D."/>
            <person name="Li R."/>
            <person name="Bao Z."/>
        </authorList>
    </citation>
    <scope>NUCLEOTIDE SEQUENCE [LARGE SCALE GENOMIC DNA]</scope>
    <source>
        <strain evidence="3 4">PY_sf001</strain>
    </source>
</reference>
<dbReference type="InterPro" id="IPR047153">
    <property type="entry name" value="TRIM45/56/19-like"/>
</dbReference>
<organism evidence="3 4">
    <name type="scientific">Mizuhopecten yessoensis</name>
    <name type="common">Japanese scallop</name>
    <name type="synonym">Patinopecten yessoensis</name>
    <dbReference type="NCBI Taxonomy" id="6573"/>
    <lineage>
        <taxon>Eukaryota</taxon>
        <taxon>Metazoa</taxon>
        <taxon>Spiralia</taxon>
        <taxon>Lophotrochozoa</taxon>
        <taxon>Mollusca</taxon>
        <taxon>Bivalvia</taxon>
        <taxon>Autobranchia</taxon>
        <taxon>Pteriomorphia</taxon>
        <taxon>Pectinida</taxon>
        <taxon>Pectinoidea</taxon>
        <taxon>Pectinidae</taxon>
        <taxon>Mizuhopecten</taxon>
    </lineage>
</organism>
<dbReference type="AlphaFoldDB" id="A0A210QM61"/>
<dbReference type="EMBL" id="NEDP02002941">
    <property type="protein sequence ID" value="OWF49817.1"/>
    <property type="molecule type" value="Genomic_DNA"/>
</dbReference>
<evidence type="ECO:0000313" key="3">
    <source>
        <dbReference type="EMBL" id="OWF49817.1"/>
    </source>
</evidence>